<evidence type="ECO:0000256" key="2">
    <source>
        <dbReference type="SAM" id="MobiDB-lite"/>
    </source>
</evidence>
<dbReference type="PROSITE" id="PS50102">
    <property type="entry name" value="RRM"/>
    <property type="match status" value="1"/>
</dbReference>
<dbReference type="Proteomes" id="UP000015453">
    <property type="component" value="Unassembled WGS sequence"/>
</dbReference>
<evidence type="ECO:0000259" key="3">
    <source>
        <dbReference type="PROSITE" id="PS50102"/>
    </source>
</evidence>
<gene>
    <name evidence="4" type="ORF">M569_05736</name>
</gene>
<reference evidence="4 5" key="1">
    <citation type="journal article" date="2013" name="BMC Genomics">
        <title>The miniature genome of a carnivorous plant Genlisea aurea contains a low number of genes and short non-coding sequences.</title>
        <authorList>
            <person name="Leushkin E.V."/>
            <person name="Sutormin R.A."/>
            <person name="Nabieva E.R."/>
            <person name="Penin A.A."/>
            <person name="Kondrashov A.S."/>
            <person name="Logacheva M.D."/>
        </authorList>
    </citation>
    <scope>NUCLEOTIDE SEQUENCE [LARGE SCALE GENOMIC DNA]</scope>
</reference>
<accession>S8E982</accession>
<dbReference type="InterPro" id="IPR035979">
    <property type="entry name" value="RBD_domain_sf"/>
</dbReference>
<dbReference type="InterPro" id="IPR007201">
    <property type="entry name" value="Mei2-like_Rrm_C"/>
</dbReference>
<keyword evidence="5" id="KW-1185">Reference proteome</keyword>
<dbReference type="OrthoDB" id="417481at2759"/>
<dbReference type="GO" id="GO:0003723">
    <property type="term" value="F:RNA binding"/>
    <property type="evidence" value="ECO:0007669"/>
    <property type="project" value="UniProtKB-UniRule"/>
</dbReference>
<evidence type="ECO:0000256" key="1">
    <source>
        <dbReference type="PROSITE-ProRule" id="PRU00176"/>
    </source>
</evidence>
<dbReference type="EMBL" id="AUSU01002315">
    <property type="protein sequence ID" value="EPS69037.1"/>
    <property type="molecule type" value="Genomic_DNA"/>
</dbReference>
<proteinExistence type="predicted"/>
<dbReference type="InterPro" id="IPR000504">
    <property type="entry name" value="RRM_dom"/>
</dbReference>
<comment type="caution">
    <text evidence="4">The sequence shown here is derived from an EMBL/GenBank/DDBJ whole genome shotgun (WGS) entry which is preliminary data.</text>
</comment>
<feature type="region of interest" description="Disordered" evidence="2">
    <location>
        <begin position="1"/>
        <end position="21"/>
    </location>
</feature>
<sequence>MPRPLNPYAPEYNPTSHAPPSFHHSTNLQTIYHPQYLTIFTYAPLTYFSPNPLFPPAESHHRRLNSTGKLTCISEPRRKKDTATIRNRHRTVPIVEEDEKTTIMIKNIPYDCPRKRLIRMLDSFCSVENEKKEEGGFRCSYDFLYLPIDFSTRRSRGFAFVNFTSSVAVWKFVEAFHNKQWEEWCKKLEIVSAKIQQGKEALVRHFSESMFECETDEYLPVVFTPARDGGGQSSDVTVIGNRRVRHYQYPHPHPHPHPTNN</sequence>
<evidence type="ECO:0000313" key="4">
    <source>
        <dbReference type="EMBL" id="EPS69037.1"/>
    </source>
</evidence>
<name>S8E982_9LAMI</name>
<dbReference type="SUPFAM" id="SSF54928">
    <property type="entry name" value="RNA-binding domain, RBD"/>
    <property type="match status" value="1"/>
</dbReference>
<dbReference type="AlphaFoldDB" id="S8E982"/>
<dbReference type="Gene3D" id="3.30.70.330">
    <property type="match status" value="1"/>
</dbReference>
<feature type="domain" description="RRM" evidence="3">
    <location>
        <begin position="101"/>
        <end position="195"/>
    </location>
</feature>
<dbReference type="Pfam" id="PF04059">
    <property type="entry name" value="RRM_2"/>
    <property type="match status" value="1"/>
</dbReference>
<keyword evidence="1" id="KW-0694">RNA-binding</keyword>
<evidence type="ECO:0000313" key="5">
    <source>
        <dbReference type="Proteomes" id="UP000015453"/>
    </source>
</evidence>
<protein>
    <recommendedName>
        <fullName evidence="3">RRM domain-containing protein</fullName>
    </recommendedName>
</protein>
<dbReference type="InterPro" id="IPR012677">
    <property type="entry name" value="Nucleotide-bd_a/b_plait_sf"/>
</dbReference>
<organism evidence="4 5">
    <name type="scientific">Genlisea aurea</name>
    <dbReference type="NCBI Taxonomy" id="192259"/>
    <lineage>
        <taxon>Eukaryota</taxon>
        <taxon>Viridiplantae</taxon>
        <taxon>Streptophyta</taxon>
        <taxon>Embryophyta</taxon>
        <taxon>Tracheophyta</taxon>
        <taxon>Spermatophyta</taxon>
        <taxon>Magnoliopsida</taxon>
        <taxon>eudicotyledons</taxon>
        <taxon>Gunneridae</taxon>
        <taxon>Pentapetalae</taxon>
        <taxon>asterids</taxon>
        <taxon>lamiids</taxon>
        <taxon>Lamiales</taxon>
        <taxon>Lentibulariaceae</taxon>
        <taxon>Genlisea</taxon>
    </lineage>
</organism>